<evidence type="ECO:0000256" key="2">
    <source>
        <dbReference type="ARBA" id="ARBA00022553"/>
    </source>
</evidence>
<protein>
    <recommendedName>
        <fullName evidence="3">AMP-dependent synthetase/ligase domain-containing protein</fullName>
    </recommendedName>
</protein>
<evidence type="ECO:0000313" key="5">
    <source>
        <dbReference type="Proteomes" id="UP000054321"/>
    </source>
</evidence>
<gene>
    <name evidence="4" type="ORF">OIDMADRAFT_167249</name>
</gene>
<evidence type="ECO:0000256" key="1">
    <source>
        <dbReference type="ARBA" id="ARBA00022450"/>
    </source>
</evidence>
<dbReference type="HOGENOM" id="CLU_002220_3_1_1"/>
<dbReference type="AlphaFoldDB" id="A0A0C3H503"/>
<organism evidence="4 5">
    <name type="scientific">Oidiodendron maius (strain Zn)</name>
    <dbReference type="NCBI Taxonomy" id="913774"/>
    <lineage>
        <taxon>Eukaryota</taxon>
        <taxon>Fungi</taxon>
        <taxon>Dikarya</taxon>
        <taxon>Ascomycota</taxon>
        <taxon>Pezizomycotina</taxon>
        <taxon>Leotiomycetes</taxon>
        <taxon>Leotiomycetes incertae sedis</taxon>
        <taxon>Myxotrichaceae</taxon>
        <taxon>Oidiodendron</taxon>
    </lineage>
</organism>
<dbReference type="Gene3D" id="3.40.50.12780">
    <property type="entry name" value="N-terminal domain of ligase-like"/>
    <property type="match status" value="1"/>
</dbReference>
<sequence length="420" mass="47339">MASPTQTTPQYGSRQLHQTLDLISKTMPDRLYAVVPRSSDLSDGFRDISFSDMARCSDFVASWIEGLIGRSAVFKSLCYIGIPDLRSVATFFGAVKQNAPSVFFFATEVAPIVTQLEDIKSSLQTLTSPPFQEMLATEHKQFAYEKQSFEEARNNHIVVLHSSGSTGIPKPITMTHGSFSILDNERNLPGVPGRRNRDFSIWDFPGGGRFYHIFPYFHLAGFLSNIGNPVLGPALMPPSGQLLKQIMKSQQLRAIYIPPSIAEQLLQEPGSLDLFKKLDFLCYTGAPFSQGAGQQLVEVTTLVSLYGSTEAFQVPQLVPSKEDWAYMEWNPNFKLEMHPSEDEKGAYEVFLFTDASTERISALNHNLPGMREWRTKDLFKPHLTKPTLCRYFGRRDDIIVLSNREKFNPVPFEFAMQEQP</sequence>
<dbReference type="PANTHER" id="PTHR43439">
    <property type="entry name" value="PHENYLACETATE-COENZYME A LIGASE"/>
    <property type="match status" value="1"/>
</dbReference>
<dbReference type="InterPro" id="IPR051414">
    <property type="entry name" value="Adenylate-forming_Reductase"/>
</dbReference>
<reference evidence="5" key="2">
    <citation type="submission" date="2015-01" db="EMBL/GenBank/DDBJ databases">
        <title>Evolutionary Origins and Diversification of the Mycorrhizal Mutualists.</title>
        <authorList>
            <consortium name="DOE Joint Genome Institute"/>
            <consortium name="Mycorrhizal Genomics Consortium"/>
            <person name="Kohler A."/>
            <person name="Kuo A."/>
            <person name="Nagy L.G."/>
            <person name="Floudas D."/>
            <person name="Copeland A."/>
            <person name="Barry K.W."/>
            <person name="Cichocki N."/>
            <person name="Veneault-Fourrey C."/>
            <person name="LaButti K."/>
            <person name="Lindquist E.A."/>
            <person name="Lipzen A."/>
            <person name="Lundell T."/>
            <person name="Morin E."/>
            <person name="Murat C."/>
            <person name="Riley R."/>
            <person name="Ohm R."/>
            <person name="Sun H."/>
            <person name="Tunlid A."/>
            <person name="Henrissat B."/>
            <person name="Grigoriev I.V."/>
            <person name="Hibbett D.S."/>
            <person name="Martin F."/>
        </authorList>
    </citation>
    <scope>NUCLEOTIDE SEQUENCE [LARGE SCALE GENOMIC DNA]</scope>
    <source>
        <strain evidence="5">Zn</strain>
    </source>
</reference>
<dbReference type="Pfam" id="PF00501">
    <property type="entry name" value="AMP-binding"/>
    <property type="match status" value="1"/>
</dbReference>
<dbReference type="PANTHER" id="PTHR43439:SF2">
    <property type="entry name" value="ENZYME, PUTATIVE (JCVI)-RELATED"/>
    <property type="match status" value="1"/>
</dbReference>
<reference evidence="4 5" key="1">
    <citation type="submission" date="2014-04" db="EMBL/GenBank/DDBJ databases">
        <authorList>
            <consortium name="DOE Joint Genome Institute"/>
            <person name="Kuo A."/>
            <person name="Martino E."/>
            <person name="Perotto S."/>
            <person name="Kohler A."/>
            <person name="Nagy L.G."/>
            <person name="Floudas D."/>
            <person name="Copeland A."/>
            <person name="Barry K.W."/>
            <person name="Cichocki N."/>
            <person name="Veneault-Fourrey C."/>
            <person name="LaButti K."/>
            <person name="Lindquist E.A."/>
            <person name="Lipzen A."/>
            <person name="Lundell T."/>
            <person name="Morin E."/>
            <person name="Murat C."/>
            <person name="Sun H."/>
            <person name="Tunlid A."/>
            <person name="Henrissat B."/>
            <person name="Grigoriev I.V."/>
            <person name="Hibbett D.S."/>
            <person name="Martin F."/>
            <person name="Nordberg H.P."/>
            <person name="Cantor M.N."/>
            <person name="Hua S.X."/>
        </authorList>
    </citation>
    <scope>NUCLEOTIDE SEQUENCE [LARGE SCALE GENOMIC DNA]</scope>
    <source>
        <strain evidence="4 5">Zn</strain>
    </source>
</reference>
<accession>A0A0C3H503</accession>
<feature type="domain" description="AMP-dependent synthetase/ligase" evidence="3">
    <location>
        <begin position="108"/>
        <end position="313"/>
    </location>
</feature>
<keyword evidence="2" id="KW-0597">Phosphoprotein</keyword>
<keyword evidence="1" id="KW-0596">Phosphopantetheine</keyword>
<evidence type="ECO:0000313" key="4">
    <source>
        <dbReference type="EMBL" id="KIM98444.1"/>
    </source>
</evidence>
<dbReference type="EMBL" id="KN832880">
    <property type="protein sequence ID" value="KIM98444.1"/>
    <property type="molecule type" value="Genomic_DNA"/>
</dbReference>
<dbReference type="InterPro" id="IPR020845">
    <property type="entry name" value="AMP-binding_CS"/>
</dbReference>
<proteinExistence type="predicted"/>
<evidence type="ECO:0000259" key="3">
    <source>
        <dbReference type="Pfam" id="PF00501"/>
    </source>
</evidence>
<dbReference type="PROSITE" id="PS00455">
    <property type="entry name" value="AMP_BINDING"/>
    <property type="match status" value="1"/>
</dbReference>
<dbReference type="InParanoid" id="A0A0C3H503"/>
<dbReference type="OrthoDB" id="429813at2759"/>
<name>A0A0C3H503_OIDMZ</name>
<dbReference type="InterPro" id="IPR042099">
    <property type="entry name" value="ANL_N_sf"/>
</dbReference>
<keyword evidence="5" id="KW-1185">Reference proteome</keyword>
<dbReference type="Proteomes" id="UP000054321">
    <property type="component" value="Unassembled WGS sequence"/>
</dbReference>
<dbReference type="SUPFAM" id="SSF56801">
    <property type="entry name" value="Acetyl-CoA synthetase-like"/>
    <property type="match status" value="1"/>
</dbReference>
<dbReference type="InterPro" id="IPR000873">
    <property type="entry name" value="AMP-dep_synth/lig_dom"/>
</dbReference>